<evidence type="ECO:0000313" key="10">
    <source>
        <dbReference type="EMBL" id="KXB79366.1"/>
    </source>
</evidence>
<dbReference type="InterPro" id="IPR036097">
    <property type="entry name" value="HisK_dim/P_sf"/>
</dbReference>
<dbReference type="Pfam" id="PF00512">
    <property type="entry name" value="HisKA"/>
    <property type="match status" value="1"/>
</dbReference>
<dbReference type="SMART" id="SM00388">
    <property type="entry name" value="HisKA"/>
    <property type="match status" value="1"/>
</dbReference>
<keyword evidence="7" id="KW-0902">Two-component regulatory system</keyword>
<dbReference type="GO" id="GO:0005886">
    <property type="term" value="C:plasma membrane"/>
    <property type="evidence" value="ECO:0007669"/>
    <property type="project" value="UniProtKB-SubCell"/>
</dbReference>
<comment type="caution">
    <text evidence="10">The sequence shown here is derived from an EMBL/GenBank/DDBJ whole genome shotgun (WGS) entry which is preliminary data.</text>
</comment>
<dbReference type="InterPro" id="IPR003661">
    <property type="entry name" value="HisK_dim/P_dom"/>
</dbReference>
<dbReference type="PROSITE" id="PS50109">
    <property type="entry name" value="HIS_KIN"/>
    <property type="match status" value="1"/>
</dbReference>
<reference evidence="11 13" key="2">
    <citation type="submission" date="2017-09" db="EMBL/GenBank/DDBJ databases">
        <title>Bacterial strain isolated from the female urinary microbiota.</title>
        <authorList>
            <person name="Thomas-White K."/>
            <person name="Kumar N."/>
            <person name="Forster S."/>
            <person name="Putonti C."/>
            <person name="Lawley T."/>
            <person name="Wolfe A.J."/>
        </authorList>
    </citation>
    <scope>NUCLEOTIDE SEQUENCE [LARGE SCALE GENOMIC DNA]</scope>
    <source>
        <strain evidence="11 13">UMB0744</strain>
    </source>
</reference>
<keyword evidence="13" id="KW-1185">Reference proteome</keyword>
<evidence type="ECO:0000256" key="6">
    <source>
        <dbReference type="ARBA" id="ARBA00022777"/>
    </source>
</evidence>
<keyword evidence="5" id="KW-0808">Transferase</keyword>
<dbReference type="SUPFAM" id="SSF55874">
    <property type="entry name" value="ATPase domain of HSP90 chaperone/DNA topoisomerase II/histidine kinase"/>
    <property type="match status" value="1"/>
</dbReference>
<dbReference type="AlphaFoldDB" id="A0AB34WX07"/>
<evidence type="ECO:0000256" key="7">
    <source>
        <dbReference type="ARBA" id="ARBA00023012"/>
    </source>
</evidence>
<dbReference type="Pfam" id="PF02518">
    <property type="entry name" value="HATPase_c"/>
    <property type="match status" value="1"/>
</dbReference>
<dbReference type="Gene3D" id="3.30.565.10">
    <property type="entry name" value="Histidine kinase-like ATPase, C-terminal domain"/>
    <property type="match status" value="1"/>
</dbReference>
<evidence type="ECO:0000256" key="8">
    <source>
        <dbReference type="ARBA" id="ARBA00039401"/>
    </source>
</evidence>
<dbReference type="InterPro" id="IPR004358">
    <property type="entry name" value="Sig_transdc_His_kin-like_C"/>
</dbReference>
<dbReference type="InterPro" id="IPR036890">
    <property type="entry name" value="HATPase_C_sf"/>
</dbReference>
<dbReference type="FunFam" id="3.30.565.10:FF:000006">
    <property type="entry name" value="Sensor histidine kinase WalK"/>
    <property type="match status" value="1"/>
</dbReference>
<dbReference type="Proteomes" id="UP000243201">
    <property type="component" value="Unassembled WGS sequence"/>
</dbReference>
<dbReference type="Proteomes" id="UP000070572">
    <property type="component" value="Unassembled WGS sequence"/>
</dbReference>
<evidence type="ECO:0000256" key="4">
    <source>
        <dbReference type="ARBA" id="ARBA00022553"/>
    </source>
</evidence>
<gene>
    <name evidence="11" type="ORF">CJ240_07395</name>
    <name evidence="10" type="ORF">HMPREF1862_01991</name>
</gene>
<evidence type="ECO:0000313" key="12">
    <source>
        <dbReference type="Proteomes" id="UP000070572"/>
    </source>
</evidence>
<reference evidence="10 12" key="1">
    <citation type="submission" date="2016-01" db="EMBL/GenBank/DDBJ databases">
        <authorList>
            <person name="Mitreva M."/>
            <person name="Pepin K.H."/>
            <person name="Mihindukulasuriya K.A."/>
            <person name="Fulton R."/>
            <person name="Fronick C."/>
            <person name="O'Laughlin M."/>
            <person name="Miner T."/>
            <person name="Herter B."/>
            <person name="Rosa B.A."/>
            <person name="Cordes M."/>
            <person name="Tomlinson C."/>
            <person name="Wollam A."/>
            <person name="Palsikar V.B."/>
            <person name="Mardis E.R."/>
            <person name="Wilson R.K."/>
        </authorList>
    </citation>
    <scope>NUCLEOTIDE SEQUENCE [LARGE SCALE GENOMIC DNA]</scope>
    <source>
        <strain evidence="10 12">DNF00696</strain>
    </source>
</reference>
<dbReference type="RefSeq" id="WP_060920919.1">
    <property type="nucleotide sequence ID" value="NZ_CAUPGC010000004.1"/>
</dbReference>
<comment type="catalytic activity">
    <reaction evidence="1">
        <text>ATP + protein L-histidine = ADP + protein N-phospho-L-histidine.</text>
        <dbReference type="EC" id="2.7.13.3"/>
    </reaction>
</comment>
<dbReference type="GO" id="GO:0004721">
    <property type="term" value="F:phosphoprotein phosphatase activity"/>
    <property type="evidence" value="ECO:0007669"/>
    <property type="project" value="TreeGrafter"/>
</dbReference>
<dbReference type="Gene3D" id="1.10.287.130">
    <property type="match status" value="1"/>
</dbReference>
<organism evidence="10 12">
    <name type="scientific">Varibaculum cambriense</name>
    <dbReference type="NCBI Taxonomy" id="184870"/>
    <lineage>
        <taxon>Bacteria</taxon>
        <taxon>Bacillati</taxon>
        <taxon>Actinomycetota</taxon>
        <taxon>Actinomycetes</taxon>
        <taxon>Actinomycetales</taxon>
        <taxon>Actinomycetaceae</taxon>
        <taxon>Varibaculum</taxon>
    </lineage>
</organism>
<keyword evidence="4" id="KW-0597">Phosphoprotein</keyword>
<accession>A0AB34WX07</accession>
<dbReference type="InterPro" id="IPR005467">
    <property type="entry name" value="His_kinase_dom"/>
</dbReference>
<dbReference type="InterPro" id="IPR050351">
    <property type="entry name" value="BphY/WalK/GraS-like"/>
</dbReference>
<dbReference type="GO" id="GO:0016036">
    <property type="term" value="P:cellular response to phosphate starvation"/>
    <property type="evidence" value="ECO:0007669"/>
    <property type="project" value="TreeGrafter"/>
</dbReference>
<evidence type="ECO:0000259" key="9">
    <source>
        <dbReference type="PROSITE" id="PS50109"/>
    </source>
</evidence>
<name>A0AB34WX07_9ACTO</name>
<dbReference type="CDD" id="cd00082">
    <property type="entry name" value="HisKA"/>
    <property type="match status" value="1"/>
</dbReference>
<dbReference type="EMBL" id="PNGC01000002">
    <property type="protein sequence ID" value="PMB89562.1"/>
    <property type="molecule type" value="Genomic_DNA"/>
</dbReference>
<dbReference type="CDD" id="cd00075">
    <property type="entry name" value="HATPase"/>
    <property type="match status" value="1"/>
</dbReference>
<comment type="subcellular location">
    <subcellularLocation>
        <location evidence="2">Cell membrane</location>
    </subcellularLocation>
</comment>
<protein>
    <recommendedName>
        <fullName evidence="8">Sensor-like histidine kinase SenX3</fullName>
        <ecNumber evidence="3">2.7.13.3</ecNumber>
    </recommendedName>
</protein>
<dbReference type="PRINTS" id="PR00344">
    <property type="entry name" value="BCTRLSENSOR"/>
</dbReference>
<evidence type="ECO:0000256" key="1">
    <source>
        <dbReference type="ARBA" id="ARBA00000085"/>
    </source>
</evidence>
<dbReference type="EC" id="2.7.13.3" evidence="3"/>
<dbReference type="PANTHER" id="PTHR45453:SF1">
    <property type="entry name" value="PHOSPHATE REGULON SENSOR PROTEIN PHOR"/>
    <property type="match status" value="1"/>
</dbReference>
<evidence type="ECO:0000256" key="2">
    <source>
        <dbReference type="ARBA" id="ARBA00004236"/>
    </source>
</evidence>
<dbReference type="PANTHER" id="PTHR45453">
    <property type="entry name" value="PHOSPHATE REGULON SENSOR PROTEIN PHOR"/>
    <property type="match status" value="1"/>
</dbReference>
<dbReference type="SUPFAM" id="SSF47384">
    <property type="entry name" value="Homodimeric domain of signal transducing histidine kinase"/>
    <property type="match status" value="1"/>
</dbReference>
<proteinExistence type="predicted"/>
<evidence type="ECO:0000313" key="11">
    <source>
        <dbReference type="EMBL" id="PMB89562.1"/>
    </source>
</evidence>
<dbReference type="SMART" id="SM00387">
    <property type="entry name" value="HATPase_c"/>
    <property type="match status" value="1"/>
</dbReference>
<dbReference type="InterPro" id="IPR003594">
    <property type="entry name" value="HATPase_dom"/>
</dbReference>
<dbReference type="GO" id="GO:0000155">
    <property type="term" value="F:phosphorelay sensor kinase activity"/>
    <property type="evidence" value="ECO:0007669"/>
    <property type="project" value="InterPro"/>
</dbReference>
<keyword evidence="6 10" id="KW-0418">Kinase</keyword>
<evidence type="ECO:0000256" key="3">
    <source>
        <dbReference type="ARBA" id="ARBA00012438"/>
    </source>
</evidence>
<sequence>MESQSGQAHWDGSGWKVEDLSTILDALPEASVVLNPDNSFAYSSQLARLIPLFHNGKIEYEQLLEQIEKARATGRIVEKEYDLVHPDAAVPWSVRVRVAPISSRHTLVLLEDRTRVLQADATRREFVVNASHELKTPVGAISLLAETIHDNADDVQAVETFSTQLVKESRRLTKLVYEIISLARLQDGRLPAKPRSMLVIEAINDALDQVATAAEDANITVNTHFPQGEDVLVYADLELLTSALQNLLENAIRYSDSGGQVDITLRENDNVVIEVADNGIGISEEDQKRIFERFYRVDPARSRSTGGTGLGLSIVKHVVSDLNGSIHVNSKPGEGATFTIILPRHIPNTTQTDQITLTKEEQ</sequence>
<feature type="domain" description="Histidine kinase" evidence="9">
    <location>
        <begin position="129"/>
        <end position="346"/>
    </location>
</feature>
<evidence type="ECO:0000313" key="13">
    <source>
        <dbReference type="Proteomes" id="UP000243201"/>
    </source>
</evidence>
<dbReference type="EMBL" id="LSDN01000028">
    <property type="protein sequence ID" value="KXB79366.1"/>
    <property type="molecule type" value="Genomic_DNA"/>
</dbReference>
<evidence type="ECO:0000256" key="5">
    <source>
        <dbReference type="ARBA" id="ARBA00022679"/>
    </source>
</evidence>